<accession>A0ABQ5IWZ5</accession>
<evidence type="ECO:0000313" key="2">
    <source>
        <dbReference type="EMBL" id="GJU04235.1"/>
    </source>
</evidence>
<feature type="compositionally biased region" description="Basic and acidic residues" evidence="1">
    <location>
        <begin position="137"/>
        <end position="149"/>
    </location>
</feature>
<evidence type="ECO:0000256" key="1">
    <source>
        <dbReference type="SAM" id="MobiDB-lite"/>
    </source>
</evidence>
<proteinExistence type="predicted"/>
<evidence type="ECO:0000313" key="3">
    <source>
        <dbReference type="Proteomes" id="UP001151760"/>
    </source>
</evidence>
<feature type="region of interest" description="Disordered" evidence="1">
    <location>
        <begin position="132"/>
        <end position="160"/>
    </location>
</feature>
<gene>
    <name evidence="2" type="ORF">Tco_1114573</name>
</gene>
<sequence length="160" mass="18727">MKFSPPSLPAWRVYRLVSQPVMPPFAPRKFRLGVAIATRRRGYYKPGTRAWVSRTSRRIRIPVSMYPCRVEERLSIELAEGREVEKIVTTVTKNGVVTKYPGKFQEYQLTNKEKEMEMMMIYWDQMEYEVSDDDDSDLKSTARSVPKDYELEDTGDSSRN</sequence>
<keyword evidence="3" id="KW-1185">Reference proteome</keyword>
<reference evidence="2" key="2">
    <citation type="submission" date="2022-01" db="EMBL/GenBank/DDBJ databases">
        <authorList>
            <person name="Yamashiro T."/>
            <person name="Shiraishi A."/>
            <person name="Satake H."/>
            <person name="Nakayama K."/>
        </authorList>
    </citation>
    <scope>NUCLEOTIDE SEQUENCE</scope>
</reference>
<protein>
    <submittedName>
        <fullName evidence="2">Uncharacterized protein</fullName>
    </submittedName>
</protein>
<organism evidence="2 3">
    <name type="scientific">Tanacetum coccineum</name>
    <dbReference type="NCBI Taxonomy" id="301880"/>
    <lineage>
        <taxon>Eukaryota</taxon>
        <taxon>Viridiplantae</taxon>
        <taxon>Streptophyta</taxon>
        <taxon>Embryophyta</taxon>
        <taxon>Tracheophyta</taxon>
        <taxon>Spermatophyta</taxon>
        <taxon>Magnoliopsida</taxon>
        <taxon>eudicotyledons</taxon>
        <taxon>Gunneridae</taxon>
        <taxon>Pentapetalae</taxon>
        <taxon>asterids</taxon>
        <taxon>campanulids</taxon>
        <taxon>Asterales</taxon>
        <taxon>Asteraceae</taxon>
        <taxon>Asteroideae</taxon>
        <taxon>Anthemideae</taxon>
        <taxon>Anthemidinae</taxon>
        <taxon>Tanacetum</taxon>
    </lineage>
</organism>
<comment type="caution">
    <text evidence="2">The sequence shown here is derived from an EMBL/GenBank/DDBJ whole genome shotgun (WGS) entry which is preliminary data.</text>
</comment>
<reference evidence="2" key="1">
    <citation type="journal article" date="2022" name="Int. J. Mol. Sci.">
        <title>Draft Genome of Tanacetum Coccineum: Genomic Comparison of Closely Related Tanacetum-Family Plants.</title>
        <authorList>
            <person name="Yamashiro T."/>
            <person name="Shiraishi A."/>
            <person name="Nakayama K."/>
            <person name="Satake H."/>
        </authorList>
    </citation>
    <scope>NUCLEOTIDE SEQUENCE</scope>
</reference>
<name>A0ABQ5IWZ5_9ASTR</name>
<feature type="compositionally biased region" description="Acidic residues" evidence="1">
    <location>
        <begin position="150"/>
        <end position="160"/>
    </location>
</feature>
<dbReference type="Proteomes" id="UP001151760">
    <property type="component" value="Unassembled WGS sequence"/>
</dbReference>
<dbReference type="EMBL" id="BQNB010021229">
    <property type="protein sequence ID" value="GJU04235.1"/>
    <property type="molecule type" value="Genomic_DNA"/>
</dbReference>